<dbReference type="PANTHER" id="PTHR34986">
    <property type="entry name" value="EVOLVED BETA-GALACTOSIDASE SUBUNIT BETA"/>
    <property type="match status" value="1"/>
</dbReference>
<dbReference type="InterPro" id="IPR004375">
    <property type="entry name" value="NanQ/TabA/YiaL"/>
</dbReference>
<dbReference type="Proteomes" id="UP001595692">
    <property type="component" value="Unassembled WGS sequence"/>
</dbReference>
<gene>
    <name evidence="1" type="ORF">ACFOSS_09415</name>
</gene>
<dbReference type="EMBL" id="JBHSAF010000010">
    <property type="protein sequence ID" value="MFC3913685.1"/>
    <property type="molecule type" value="Genomic_DNA"/>
</dbReference>
<protein>
    <submittedName>
        <fullName evidence="1">YhcH/YjgK/YiaL family protein</fullName>
    </submittedName>
</protein>
<sequence length="156" mass="17446">MLLAHKDDASTLALLPPVLQRYLHQMLALLEQHPQPGRYPIEGDKAFVLVCEEMTKPAASLRPEIHARYLDIQLVIAGHERYGIRARRATTPPDDDRLVTQDLAFFEQLVGEQFVDLAPGELVVFLPGEPHRPLCAIDDPAPVRKAILKVEAAMLD</sequence>
<dbReference type="SUPFAM" id="SSF51197">
    <property type="entry name" value="Clavaminate synthase-like"/>
    <property type="match status" value="1"/>
</dbReference>
<comment type="caution">
    <text evidence="1">The sequence shown here is derived from an EMBL/GenBank/DDBJ whole genome shotgun (WGS) entry which is preliminary data.</text>
</comment>
<name>A0ABV8CNT8_9GAMM</name>
<dbReference type="PANTHER" id="PTHR34986:SF4">
    <property type="entry name" value="EVOLVED BETA-GALACTOSIDASE SUBUNIT BETA-RELATED"/>
    <property type="match status" value="1"/>
</dbReference>
<dbReference type="Pfam" id="PF04074">
    <property type="entry name" value="DUF386"/>
    <property type="match status" value="1"/>
</dbReference>
<proteinExistence type="predicted"/>
<keyword evidence="2" id="KW-1185">Reference proteome</keyword>
<accession>A0ABV8CNT8</accession>
<evidence type="ECO:0000313" key="1">
    <source>
        <dbReference type="EMBL" id="MFC3913685.1"/>
    </source>
</evidence>
<organism evidence="1 2">
    <name type="scientific">Pseudaeromonas sharmana</name>
    <dbReference type="NCBI Taxonomy" id="328412"/>
    <lineage>
        <taxon>Bacteria</taxon>
        <taxon>Pseudomonadati</taxon>
        <taxon>Pseudomonadota</taxon>
        <taxon>Gammaproteobacteria</taxon>
        <taxon>Aeromonadales</taxon>
        <taxon>Aeromonadaceae</taxon>
        <taxon>Pseudaeromonas</taxon>
    </lineage>
</organism>
<dbReference type="RefSeq" id="WP_377152080.1">
    <property type="nucleotide sequence ID" value="NZ_JBHSAF010000010.1"/>
</dbReference>
<dbReference type="NCBIfam" id="TIGR00022">
    <property type="entry name" value="YhcH/YjgK/YiaL family protein"/>
    <property type="match status" value="1"/>
</dbReference>
<dbReference type="InterPro" id="IPR037012">
    <property type="entry name" value="NanQ/TabA/YiaL_sf"/>
</dbReference>
<reference evidence="2" key="1">
    <citation type="journal article" date="2019" name="Int. J. Syst. Evol. Microbiol.">
        <title>The Global Catalogue of Microorganisms (GCM) 10K type strain sequencing project: providing services to taxonomists for standard genome sequencing and annotation.</title>
        <authorList>
            <consortium name="The Broad Institute Genomics Platform"/>
            <consortium name="The Broad Institute Genome Sequencing Center for Infectious Disease"/>
            <person name="Wu L."/>
            <person name="Ma J."/>
        </authorList>
    </citation>
    <scope>NUCLEOTIDE SEQUENCE [LARGE SCALE GENOMIC DNA]</scope>
    <source>
        <strain evidence="2">CCUG 54939</strain>
    </source>
</reference>
<evidence type="ECO:0000313" key="2">
    <source>
        <dbReference type="Proteomes" id="UP001595692"/>
    </source>
</evidence>
<dbReference type="Gene3D" id="2.60.120.370">
    <property type="entry name" value="YhcH/YjgK/YiaL"/>
    <property type="match status" value="1"/>
</dbReference>